<evidence type="ECO:0000256" key="3">
    <source>
        <dbReference type="ARBA" id="ARBA00022679"/>
    </source>
</evidence>
<dbReference type="GO" id="GO:0103118">
    <property type="term" value="F:UDP-3-O-[(3R)-3-hydroxyacyl]-glucosamine N-acyltransferase activity"/>
    <property type="evidence" value="ECO:0007669"/>
    <property type="project" value="UniProtKB-EC"/>
</dbReference>
<keyword evidence="3 6" id="KW-0808">Transferase</keyword>
<dbReference type="AlphaFoldDB" id="A0A844CFW2"/>
<feature type="active site" description="Proton acceptor" evidence="6">
    <location>
        <position position="259"/>
    </location>
</feature>
<comment type="caution">
    <text evidence="7">The sequence shown here is derived from an EMBL/GenBank/DDBJ whole genome shotgun (WGS) entry which is preliminary data.</text>
</comment>
<name>A0A844CFW2_9RHOB</name>
<evidence type="ECO:0000313" key="7">
    <source>
        <dbReference type="EMBL" id="MRU14151.1"/>
    </source>
</evidence>
<comment type="pathway">
    <text evidence="6">Bacterial outer membrane biogenesis; LPS lipid A biosynthesis.</text>
</comment>
<evidence type="ECO:0000313" key="8">
    <source>
        <dbReference type="Proteomes" id="UP000564704"/>
    </source>
</evidence>
<dbReference type="GO" id="GO:0016020">
    <property type="term" value="C:membrane"/>
    <property type="evidence" value="ECO:0007669"/>
    <property type="project" value="GOC"/>
</dbReference>
<gene>
    <name evidence="6" type="primary">lpxD</name>
    <name evidence="7" type="ORF">FDP25_01790</name>
</gene>
<proteinExistence type="inferred from homology"/>
<evidence type="ECO:0000256" key="5">
    <source>
        <dbReference type="ARBA" id="ARBA00023315"/>
    </source>
</evidence>
<dbReference type="UniPathway" id="UPA00973"/>
<comment type="similarity">
    <text evidence="6">Belongs to the transferase hexapeptide repeat family. LpxD subfamily.</text>
</comment>
<dbReference type="GO" id="GO:0016410">
    <property type="term" value="F:N-acyltransferase activity"/>
    <property type="evidence" value="ECO:0007669"/>
    <property type="project" value="InterPro"/>
</dbReference>
<dbReference type="Pfam" id="PF00132">
    <property type="entry name" value="Hexapep"/>
    <property type="match status" value="2"/>
</dbReference>
<reference evidence="7 8" key="1">
    <citation type="submission" date="2019-05" db="EMBL/GenBank/DDBJ databases">
        <title>Roseovarius bejariae sp. nov., a moderately halophylic bacterium isolated from a saline soil in Rambla Salada (Murcia).</title>
        <authorList>
            <person name="Castro D.J."/>
            <person name="Gomez-Altuve A."/>
            <person name="Reina J.C."/>
            <person name="Rodriguez M."/>
            <person name="Sampedro I."/>
            <person name="Llamas I."/>
            <person name="Martinez-Checa F."/>
        </authorList>
    </citation>
    <scope>NUCLEOTIDE SEQUENCE [LARGE SCALE GENOMIC DNA]</scope>
    <source>
        <strain evidence="7 8">A21</strain>
    </source>
</reference>
<evidence type="ECO:0000256" key="6">
    <source>
        <dbReference type="HAMAP-Rule" id="MF_00523"/>
    </source>
</evidence>
<dbReference type="Gene3D" id="3.40.1390.10">
    <property type="entry name" value="MurE/MurF, N-terminal domain"/>
    <property type="match status" value="1"/>
</dbReference>
<comment type="subunit">
    <text evidence="6">Homotrimer.</text>
</comment>
<dbReference type="EC" id="2.3.1.191" evidence="6"/>
<keyword evidence="1 6" id="KW-0444">Lipid biosynthesis</keyword>
<dbReference type="SUPFAM" id="SSF51161">
    <property type="entry name" value="Trimeric LpxA-like enzymes"/>
    <property type="match status" value="1"/>
</dbReference>
<dbReference type="Gene3D" id="2.160.10.10">
    <property type="entry name" value="Hexapeptide repeat proteins"/>
    <property type="match status" value="1"/>
</dbReference>
<dbReference type="RefSeq" id="WP_154148461.1">
    <property type="nucleotide sequence ID" value="NZ_SZWE01000001.1"/>
</dbReference>
<dbReference type="Proteomes" id="UP000564704">
    <property type="component" value="Unassembled WGS sequence"/>
</dbReference>
<keyword evidence="5 6" id="KW-0012">Acyltransferase</keyword>
<organism evidence="7 8">
    <name type="scientific">Roseovarius bejariae</name>
    <dbReference type="NCBI Taxonomy" id="2576383"/>
    <lineage>
        <taxon>Bacteria</taxon>
        <taxon>Pseudomonadati</taxon>
        <taxon>Pseudomonadota</taxon>
        <taxon>Alphaproteobacteria</taxon>
        <taxon>Rhodobacterales</taxon>
        <taxon>Roseobacteraceae</taxon>
        <taxon>Roseovarius</taxon>
    </lineage>
</organism>
<dbReference type="PANTHER" id="PTHR43378:SF2">
    <property type="entry name" value="UDP-3-O-ACYLGLUCOSAMINE N-ACYLTRANSFERASE 1, MITOCHONDRIAL-RELATED"/>
    <property type="match status" value="1"/>
</dbReference>
<dbReference type="NCBIfam" id="NF002060">
    <property type="entry name" value="PRK00892.1"/>
    <property type="match status" value="1"/>
</dbReference>
<dbReference type="PANTHER" id="PTHR43378">
    <property type="entry name" value="UDP-3-O-ACYLGLUCOSAMINE N-ACYLTRANSFERASE"/>
    <property type="match status" value="1"/>
</dbReference>
<evidence type="ECO:0000256" key="2">
    <source>
        <dbReference type="ARBA" id="ARBA00022556"/>
    </source>
</evidence>
<dbReference type="OrthoDB" id="9784739at2"/>
<dbReference type="HAMAP" id="MF_00523">
    <property type="entry name" value="LpxD"/>
    <property type="match status" value="1"/>
</dbReference>
<keyword evidence="2 6" id="KW-0441">Lipid A biosynthesis</keyword>
<evidence type="ECO:0000256" key="1">
    <source>
        <dbReference type="ARBA" id="ARBA00022516"/>
    </source>
</evidence>
<evidence type="ECO:0000256" key="4">
    <source>
        <dbReference type="ARBA" id="ARBA00023098"/>
    </source>
</evidence>
<dbReference type="InterPro" id="IPR007691">
    <property type="entry name" value="LpxD"/>
</dbReference>
<dbReference type="GO" id="GO:0009245">
    <property type="term" value="P:lipid A biosynthetic process"/>
    <property type="evidence" value="ECO:0007669"/>
    <property type="project" value="UniProtKB-UniRule"/>
</dbReference>
<keyword evidence="8" id="KW-1185">Reference proteome</keyword>
<accession>A0A844CFW2</accession>
<dbReference type="InterPro" id="IPR001451">
    <property type="entry name" value="Hexapep"/>
</dbReference>
<keyword evidence="4 6" id="KW-0443">Lipid metabolism</keyword>
<comment type="function">
    <text evidence="6">Catalyzes the N-acylation of UDP-3-O-acylglucosamine using 3-hydroxyacyl-ACP as the acyl donor. Is involved in the biosynthesis of lipid A, a phosphorylated glycolipid that anchors the lipopolysaccharide to the outer membrane of the cell.</text>
</comment>
<sequence length="363" mass="37374">MAYTIEQIAAALGADALGAVDIEVDSVAEPADAGPAQLALAMKPEYAEGLSQGNARAAMLWQGADWQALGLEAAIISPRPRFALSGLSAMMDPGQGWSDGVHPSAVVDDTAELGEGVVIGPLAVIGKGAKLGAGTVVGPQCFVGSDVTIGAQGFLREGVRIGARVCIGDRFIAQPGAVVGSDGFSYVTPEESGAEKVRQTLGDQGEIKAQKHARIHSLGAVSIGDDVEVGANSTIDRGTVRDTVIGSGTKIDNLVHIGHNCVIGTDCLLCGQVGMAGSVKVGNNVIMAGQTGVADNIFVGDNVITGGATKLMSNVPKGRVMLGYPAIQMDAQMEVYKGLRRLKRLFKDVADLKKTVSNHSQSE</sequence>
<dbReference type="EMBL" id="SZWE01000001">
    <property type="protein sequence ID" value="MRU14151.1"/>
    <property type="molecule type" value="Genomic_DNA"/>
</dbReference>
<dbReference type="CDD" id="cd03352">
    <property type="entry name" value="LbH_LpxD"/>
    <property type="match status" value="1"/>
</dbReference>
<dbReference type="InterPro" id="IPR011004">
    <property type="entry name" value="Trimer_LpxA-like_sf"/>
</dbReference>
<protein>
    <recommendedName>
        <fullName evidence="6">UDP-3-O-acylglucosamine N-acyltransferase</fullName>
        <ecNumber evidence="6">2.3.1.191</ecNumber>
    </recommendedName>
</protein>
<comment type="catalytic activity">
    <reaction evidence="6">
        <text>a UDP-3-O-[(3R)-3-hydroxyacyl]-alpha-D-glucosamine + a (3R)-hydroxyacyl-[ACP] = a UDP-2-N,3-O-bis[(3R)-3-hydroxyacyl]-alpha-D-glucosamine + holo-[ACP] + H(+)</text>
        <dbReference type="Rhea" id="RHEA:53836"/>
        <dbReference type="Rhea" id="RHEA-COMP:9685"/>
        <dbReference type="Rhea" id="RHEA-COMP:9945"/>
        <dbReference type="ChEBI" id="CHEBI:15378"/>
        <dbReference type="ChEBI" id="CHEBI:64479"/>
        <dbReference type="ChEBI" id="CHEBI:78827"/>
        <dbReference type="ChEBI" id="CHEBI:137740"/>
        <dbReference type="ChEBI" id="CHEBI:137748"/>
        <dbReference type="EC" id="2.3.1.191"/>
    </reaction>
</comment>
<keyword evidence="6" id="KW-0677">Repeat</keyword>